<proteinExistence type="predicted"/>
<keyword evidence="3" id="KW-1185">Reference proteome</keyword>
<dbReference type="Proteomes" id="UP000230233">
    <property type="component" value="Chromosome X"/>
</dbReference>
<comment type="caution">
    <text evidence="2">The sequence shown here is derived from an EMBL/GenBank/DDBJ whole genome shotgun (WGS) entry which is preliminary data.</text>
</comment>
<evidence type="ECO:0000256" key="1">
    <source>
        <dbReference type="SAM" id="MobiDB-lite"/>
    </source>
</evidence>
<evidence type="ECO:0000313" key="2">
    <source>
        <dbReference type="EMBL" id="PIC20986.1"/>
    </source>
</evidence>
<feature type="compositionally biased region" description="Basic and acidic residues" evidence="1">
    <location>
        <begin position="79"/>
        <end position="93"/>
    </location>
</feature>
<gene>
    <name evidence="2" type="primary">Cnig_chr_X.g25984</name>
    <name evidence="2" type="ORF">B9Z55_025984</name>
</gene>
<feature type="region of interest" description="Disordered" evidence="1">
    <location>
        <begin position="78"/>
        <end position="102"/>
    </location>
</feature>
<dbReference type="AlphaFoldDB" id="A0A2G5T1L5"/>
<dbReference type="EMBL" id="PDUG01000006">
    <property type="protein sequence ID" value="PIC20986.1"/>
    <property type="molecule type" value="Genomic_DNA"/>
</dbReference>
<sequence>MRSNAKTRENTCCDDEHYRRTEKRDLWTKGRARRMRDADKRQEEGGRETLYGGCVCKCVCVYICRVHGRIVVTCGVKGTQEEKKRRREKEKGNNKPILINLQ</sequence>
<reference evidence="3" key="1">
    <citation type="submission" date="2017-10" db="EMBL/GenBank/DDBJ databases">
        <title>Rapid genome shrinkage in a self-fertile nematode reveals novel sperm competition proteins.</title>
        <authorList>
            <person name="Yin D."/>
            <person name="Schwarz E.M."/>
            <person name="Thomas C.G."/>
            <person name="Felde R.L."/>
            <person name="Korf I.F."/>
            <person name="Cutter A.D."/>
            <person name="Schartner C.M."/>
            <person name="Ralston E.J."/>
            <person name="Meyer B.J."/>
            <person name="Haag E.S."/>
        </authorList>
    </citation>
    <scope>NUCLEOTIDE SEQUENCE [LARGE SCALE GENOMIC DNA]</scope>
    <source>
        <strain evidence="3">JU1422</strain>
    </source>
</reference>
<name>A0A2G5T1L5_9PELO</name>
<protein>
    <submittedName>
        <fullName evidence="2">Uncharacterized protein</fullName>
    </submittedName>
</protein>
<evidence type="ECO:0000313" key="3">
    <source>
        <dbReference type="Proteomes" id="UP000230233"/>
    </source>
</evidence>
<organism evidence="2 3">
    <name type="scientific">Caenorhabditis nigoni</name>
    <dbReference type="NCBI Taxonomy" id="1611254"/>
    <lineage>
        <taxon>Eukaryota</taxon>
        <taxon>Metazoa</taxon>
        <taxon>Ecdysozoa</taxon>
        <taxon>Nematoda</taxon>
        <taxon>Chromadorea</taxon>
        <taxon>Rhabditida</taxon>
        <taxon>Rhabditina</taxon>
        <taxon>Rhabditomorpha</taxon>
        <taxon>Rhabditoidea</taxon>
        <taxon>Rhabditidae</taxon>
        <taxon>Peloderinae</taxon>
        <taxon>Caenorhabditis</taxon>
    </lineage>
</organism>
<accession>A0A2G5T1L5</accession>